<keyword evidence="5" id="KW-1133">Transmembrane helix</keyword>
<dbReference type="InterPro" id="IPR032675">
    <property type="entry name" value="LRR_dom_sf"/>
</dbReference>
<dbReference type="SUPFAM" id="SSF52058">
    <property type="entry name" value="L domain-like"/>
    <property type="match status" value="1"/>
</dbReference>
<accession>A0AAP2RFT9</accession>
<dbReference type="InterPro" id="IPR026906">
    <property type="entry name" value="LRR_5"/>
</dbReference>
<evidence type="ECO:0000256" key="3">
    <source>
        <dbReference type="ARBA" id="ARBA00022729"/>
    </source>
</evidence>
<evidence type="ECO:0000313" key="8">
    <source>
        <dbReference type="EMBL" id="MCD2491212.1"/>
    </source>
</evidence>
<evidence type="ECO:0000259" key="7">
    <source>
        <dbReference type="PROSITE" id="PS50847"/>
    </source>
</evidence>
<dbReference type="RefSeq" id="WP_231061162.1">
    <property type="nucleotide sequence ID" value="NZ_JAJNOR010000001.1"/>
</dbReference>
<keyword evidence="5" id="KW-0812">Transmembrane</keyword>
<proteinExistence type="predicted"/>
<dbReference type="Gene3D" id="3.80.10.10">
    <property type="entry name" value="Ribonuclease Inhibitor"/>
    <property type="match status" value="1"/>
</dbReference>
<evidence type="ECO:0000313" key="9">
    <source>
        <dbReference type="Proteomes" id="UP001299265"/>
    </source>
</evidence>
<feature type="chain" id="PRO_5042887919" evidence="6">
    <location>
        <begin position="33"/>
        <end position="886"/>
    </location>
</feature>
<dbReference type="Pfam" id="PF13306">
    <property type="entry name" value="LRR_5"/>
    <property type="match status" value="2"/>
</dbReference>
<feature type="transmembrane region" description="Helical" evidence="5">
    <location>
        <begin position="860"/>
        <end position="879"/>
    </location>
</feature>
<sequence length="886" mass="95141">MRKTKKQNRWLILALCLCLLAGVFPLTGTTYAAEADCRLPNGHQGACKFPVALGDSLTGSMSDSITGDGYIFYPASGEMSVTANEGVFNWRTEHKVSDTDILSVVCTENVSEFGGDGFVACLNLTSVSLSANMTDYWGHPFDGCSNLTTIDVAPENPRYASADGALYDKEKWELLYYPAGRNGSFTVPEGVATVKEGAFLDCLGLTSVTLPGSVEILEQSSFHNCPSLTELYFTGDKAPTVGNYVFQDLPKQGTLFHIAGVTGFGAKKFGDPYLDQWERKPMGILPMVHGDVGYAGEQWWVIGCNGDGIRSQDGTMTLLYKGYLRNVSFDTQESRGGWENNQYGGSLLQAEMEKFYAGISPQEQVLILPQTLDNVRVGDDYRATLNGEQLVWSLSYDEAIRLPQDVRIIEGPWWLRSARITYCSVAFSNSTQQADLFERDGNITSSYVNNTFGSRPALTLKLDSVLFTADAAGGKPAAGSSLQEYATPTGTVKLTVPVTDSSLTLNVPTTDPITAMTGGTVSFVYENAKTGANHSVSVLIKDKATGDILYYGRPVDCTAAASAAGTAGFKLPDGLGEGEYTLLAFNEQVNGNNLTDFTSTPIELTLKVKSKFKFTGLPENYTLLVGQSVSWTPAPAGGSWSYDPNLLSMTQHGDTYTFKALKEGKATAAYTVDGVLRTVTITVNAIPQTEKSEVTGLPQSYAMLVGQSVSWTPAPAGGSWSYDPDLLSMTQHGDTYTFKALKEGKATAAYTVDGVPCTVTITINSSAIPQTEKSEITGLPQSYAMLVGQSVSWTPAPAGGSWSYDPDLLSMTRHGDTYTFKALKEGKATAAYTVDGVPCTVTITISSSAIPQTGDTSSTLPWLLAILTALVCCGGLMVYQKKKKEL</sequence>
<keyword evidence="9" id="KW-1185">Reference proteome</keyword>
<evidence type="ECO:0000256" key="5">
    <source>
        <dbReference type="SAM" id="Phobius"/>
    </source>
</evidence>
<organism evidence="8 9">
    <name type="scientific">Lientehia hominis</name>
    <dbReference type="NCBI Taxonomy" id="2897778"/>
    <lineage>
        <taxon>Bacteria</taxon>
        <taxon>Bacillati</taxon>
        <taxon>Bacillota</taxon>
        <taxon>Clostridia</taxon>
        <taxon>Lachnospirales</taxon>
        <taxon>Lachnospiraceae</taxon>
        <taxon>Lientehia</taxon>
    </lineage>
</organism>
<dbReference type="InterPro" id="IPR019931">
    <property type="entry name" value="LPXTG_anchor"/>
</dbReference>
<feature type="domain" description="Gram-positive cocci surface proteins LPxTG" evidence="7">
    <location>
        <begin position="850"/>
        <end position="886"/>
    </location>
</feature>
<keyword evidence="1" id="KW-0134">Cell wall</keyword>
<keyword evidence="2" id="KW-0964">Secreted</keyword>
<evidence type="ECO:0000256" key="1">
    <source>
        <dbReference type="ARBA" id="ARBA00022512"/>
    </source>
</evidence>
<protein>
    <submittedName>
        <fullName evidence="8">Leucine-rich repeat domain-containing protein</fullName>
    </submittedName>
</protein>
<comment type="caution">
    <text evidence="8">The sequence shown here is derived from an EMBL/GenBank/DDBJ whole genome shotgun (WGS) entry which is preliminary data.</text>
</comment>
<gene>
    <name evidence="8" type="ORF">LQE92_01045</name>
</gene>
<dbReference type="EMBL" id="JAJNOR010000001">
    <property type="protein sequence ID" value="MCD2491212.1"/>
    <property type="molecule type" value="Genomic_DNA"/>
</dbReference>
<keyword evidence="4" id="KW-0572">Peptidoglycan-anchor</keyword>
<dbReference type="Proteomes" id="UP001299265">
    <property type="component" value="Unassembled WGS sequence"/>
</dbReference>
<keyword evidence="5" id="KW-0472">Membrane</keyword>
<name>A0AAP2RFT9_9FIRM</name>
<evidence type="ECO:0000256" key="4">
    <source>
        <dbReference type="ARBA" id="ARBA00023088"/>
    </source>
</evidence>
<dbReference type="AlphaFoldDB" id="A0AAP2RFT9"/>
<evidence type="ECO:0000256" key="2">
    <source>
        <dbReference type="ARBA" id="ARBA00022525"/>
    </source>
</evidence>
<keyword evidence="3 6" id="KW-0732">Signal</keyword>
<feature type="signal peptide" evidence="6">
    <location>
        <begin position="1"/>
        <end position="32"/>
    </location>
</feature>
<evidence type="ECO:0000256" key="6">
    <source>
        <dbReference type="SAM" id="SignalP"/>
    </source>
</evidence>
<reference evidence="8 9" key="1">
    <citation type="submission" date="2021-11" db="EMBL/GenBank/DDBJ databases">
        <title>Lacrimispora sp. nov. NSJ-141 isolated from human feces.</title>
        <authorList>
            <person name="Abdugheni R."/>
        </authorList>
    </citation>
    <scope>NUCLEOTIDE SEQUENCE [LARGE SCALE GENOMIC DNA]</scope>
    <source>
        <strain evidence="8 9">NSJ-141</strain>
    </source>
</reference>
<dbReference type="PROSITE" id="PS50847">
    <property type="entry name" value="GRAM_POS_ANCHORING"/>
    <property type="match status" value="1"/>
</dbReference>